<sequence length="198" mass="23044">MLNQHGVGSIKCAGDIVRFGRNLVNLFFRETGGFQRFHRTAGTTTCGIQFVGRNRHHRGVFDVPTPFLHLFIQFLALTFADFGCRHHHQRDGIHRFAFGIDELIVHGDHFHVIAARLRDNGGTQFWIRGTNNKPLRPARRQAVNRIQRLLAVRHRNFNHFKAQIFPGFIGKFPLRLEPGFFRLFHQKTQFHRFCHSGL</sequence>
<organism evidence="1">
    <name type="scientific">bioreactor metagenome</name>
    <dbReference type="NCBI Taxonomy" id="1076179"/>
    <lineage>
        <taxon>unclassified sequences</taxon>
        <taxon>metagenomes</taxon>
        <taxon>ecological metagenomes</taxon>
    </lineage>
</organism>
<accession>A0A645FLM9</accession>
<proteinExistence type="predicted"/>
<protein>
    <submittedName>
        <fullName evidence="1">Uncharacterized protein</fullName>
    </submittedName>
</protein>
<gene>
    <name evidence="1" type="ORF">SDC9_160635</name>
</gene>
<name>A0A645FLM9_9ZZZZ</name>
<dbReference type="AlphaFoldDB" id="A0A645FLM9"/>
<evidence type="ECO:0000313" key="1">
    <source>
        <dbReference type="EMBL" id="MPN13314.1"/>
    </source>
</evidence>
<comment type="caution">
    <text evidence="1">The sequence shown here is derived from an EMBL/GenBank/DDBJ whole genome shotgun (WGS) entry which is preliminary data.</text>
</comment>
<dbReference type="EMBL" id="VSSQ01059810">
    <property type="protein sequence ID" value="MPN13314.1"/>
    <property type="molecule type" value="Genomic_DNA"/>
</dbReference>
<reference evidence="1" key="1">
    <citation type="submission" date="2019-08" db="EMBL/GenBank/DDBJ databases">
        <authorList>
            <person name="Kucharzyk K."/>
            <person name="Murdoch R.W."/>
            <person name="Higgins S."/>
            <person name="Loffler F."/>
        </authorList>
    </citation>
    <scope>NUCLEOTIDE SEQUENCE</scope>
</reference>